<proteinExistence type="predicted"/>
<evidence type="ECO:0000313" key="1">
    <source>
        <dbReference type="EMBL" id="KMZ66289.1"/>
    </source>
</evidence>
<dbReference type="STRING" id="29655.A0A0K9PBE9"/>
<dbReference type="PANTHER" id="PTHR47935:SF1">
    <property type="entry name" value="PENTATRICOPEPTIDE REPEAT-CONTAINING PROTEIN MRL1, CHLOROPLASTIC"/>
    <property type="match status" value="1"/>
</dbReference>
<accession>A0A0K9PBE9</accession>
<dbReference type="OMA" id="HQGNESY"/>
<dbReference type="EMBL" id="LFYR01000981">
    <property type="protein sequence ID" value="KMZ66289.1"/>
    <property type="molecule type" value="Genomic_DNA"/>
</dbReference>
<dbReference type="OrthoDB" id="1935101at2759"/>
<protein>
    <submittedName>
        <fullName evidence="1">Uncharacterized protein</fullName>
    </submittedName>
</protein>
<organism evidence="1 2">
    <name type="scientific">Zostera marina</name>
    <name type="common">Eelgrass</name>
    <dbReference type="NCBI Taxonomy" id="29655"/>
    <lineage>
        <taxon>Eukaryota</taxon>
        <taxon>Viridiplantae</taxon>
        <taxon>Streptophyta</taxon>
        <taxon>Embryophyta</taxon>
        <taxon>Tracheophyta</taxon>
        <taxon>Spermatophyta</taxon>
        <taxon>Magnoliopsida</taxon>
        <taxon>Liliopsida</taxon>
        <taxon>Zosteraceae</taxon>
        <taxon>Zostera</taxon>
    </lineage>
</organism>
<dbReference type="AlphaFoldDB" id="A0A0K9PBE9"/>
<dbReference type="PANTHER" id="PTHR47935">
    <property type="entry name" value="PENTATRICOPEPTIDE REPEAT-CONTAINING PROTEIN MRL1, CHLOROPLASTIC"/>
    <property type="match status" value="1"/>
</dbReference>
<reference evidence="2" key="1">
    <citation type="journal article" date="2016" name="Nature">
        <title>The genome of the seagrass Zostera marina reveals angiosperm adaptation to the sea.</title>
        <authorList>
            <person name="Olsen J.L."/>
            <person name="Rouze P."/>
            <person name="Verhelst B."/>
            <person name="Lin Y.-C."/>
            <person name="Bayer T."/>
            <person name="Collen J."/>
            <person name="Dattolo E."/>
            <person name="De Paoli E."/>
            <person name="Dittami S."/>
            <person name="Maumus F."/>
            <person name="Michel G."/>
            <person name="Kersting A."/>
            <person name="Lauritano C."/>
            <person name="Lohaus R."/>
            <person name="Toepel M."/>
            <person name="Tonon T."/>
            <person name="Vanneste K."/>
            <person name="Amirebrahimi M."/>
            <person name="Brakel J."/>
            <person name="Bostroem C."/>
            <person name="Chovatia M."/>
            <person name="Grimwood J."/>
            <person name="Jenkins J.W."/>
            <person name="Jueterbock A."/>
            <person name="Mraz A."/>
            <person name="Stam W.T."/>
            <person name="Tice H."/>
            <person name="Bornberg-Bauer E."/>
            <person name="Green P.J."/>
            <person name="Pearson G.A."/>
            <person name="Procaccini G."/>
            <person name="Duarte C.M."/>
            <person name="Schmutz J."/>
            <person name="Reusch T.B.H."/>
            <person name="Van de Peer Y."/>
        </authorList>
    </citation>
    <scope>NUCLEOTIDE SEQUENCE [LARGE SCALE GENOMIC DNA]</scope>
    <source>
        <strain evidence="2">cv. Finnish</strain>
    </source>
</reference>
<keyword evidence="2" id="KW-1185">Reference proteome</keyword>
<dbReference type="Proteomes" id="UP000036987">
    <property type="component" value="Unassembled WGS sequence"/>
</dbReference>
<evidence type="ECO:0000313" key="2">
    <source>
        <dbReference type="Proteomes" id="UP000036987"/>
    </source>
</evidence>
<sequence length="126" mass="14277">MVYLLTILKGLKHRHAAGARLPNLTILFPVKRSKFLSPESEKRINVAGRVGCAVSAMLRRLGLHYKGDESYGKIRISGISLRRWFKPKVSFTSYAGKLADFTSSKSHLAKEITNQQRNIRSSYRID</sequence>
<comment type="caution">
    <text evidence="1">The sequence shown here is derived from an EMBL/GenBank/DDBJ whole genome shotgun (WGS) entry which is preliminary data.</text>
</comment>
<name>A0A0K9PBE9_ZOSMR</name>
<gene>
    <name evidence="1" type="ORF">ZOSMA_2G03030</name>
</gene>
<dbReference type="InterPro" id="IPR053303">
    <property type="entry name" value="Chloroplast_PPR"/>
</dbReference>